<feature type="transmembrane region" description="Helical" evidence="1">
    <location>
        <begin position="317"/>
        <end position="335"/>
    </location>
</feature>
<reference evidence="2" key="1">
    <citation type="submission" date="2020-02" db="EMBL/GenBank/DDBJ databases">
        <authorList>
            <person name="Meier V. D."/>
        </authorList>
    </citation>
    <scope>NUCLEOTIDE SEQUENCE</scope>
    <source>
        <strain evidence="2">AVDCRST_MAG11</strain>
    </source>
</reference>
<dbReference type="AlphaFoldDB" id="A0A6J4LM49"/>
<feature type="transmembrane region" description="Helical" evidence="1">
    <location>
        <begin position="171"/>
        <end position="198"/>
    </location>
</feature>
<feature type="non-terminal residue" evidence="2">
    <location>
        <position position="1"/>
    </location>
</feature>
<feature type="transmembrane region" description="Helical" evidence="1">
    <location>
        <begin position="261"/>
        <end position="279"/>
    </location>
</feature>
<evidence type="ECO:0000313" key="2">
    <source>
        <dbReference type="EMBL" id="CAA9336482.1"/>
    </source>
</evidence>
<protein>
    <recommendedName>
        <fullName evidence="3">Glycosyltransferase RgtA/B/C/D-like domain-containing protein</fullName>
    </recommendedName>
</protein>
<feature type="transmembrane region" description="Helical" evidence="1">
    <location>
        <begin position="17"/>
        <end position="38"/>
    </location>
</feature>
<keyword evidence="1" id="KW-0472">Membrane</keyword>
<accession>A0A6J4LM49</accession>
<dbReference type="EMBL" id="CADCTU010000610">
    <property type="protein sequence ID" value="CAA9336482.1"/>
    <property type="molecule type" value="Genomic_DNA"/>
</dbReference>
<feature type="transmembrane region" description="Helical" evidence="1">
    <location>
        <begin position="137"/>
        <end position="159"/>
    </location>
</feature>
<evidence type="ECO:0008006" key="3">
    <source>
        <dbReference type="Google" id="ProtNLM"/>
    </source>
</evidence>
<feature type="transmembrane region" description="Helical" evidence="1">
    <location>
        <begin position="210"/>
        <end position="231"/>
    </location>
</feature>
<keyword evidence="1" id="KW-1133">Transmembrane helix</keyword>
<evidence type="ECO:0000256" key="1">
    <source>
        <dbReference type="SAM" id="Phobius"/>
    </source>
</evidence>
<feature type="transmembrane region" description="Helical" evidence="1">
    <location>
        <begin position="285"/>
        <end position="305"/>
    </location>
</feature>
<gene>
    <name evidence="2" type="ORF">AVDCRST_MAG11-2740</name>
</gene>
<sequence length="502" mass="54307">RAPAAPRPADLAERRSYTLVMIAVTLALTLPILFTAYVPLVDYPNHLTRAWLLANYDRLPWIRAAYETVPGLTPNMVMDVIVPPLVGPLGLVAAGKAFLVLLVMLFAFACHRLGRALHGRESWLAVPAAFLVYNSNFLYGFVNSVFGTAMFAVTLAYWLEWRHRWTALRLVGTSALVVATFATHLGAYAMLGVAFGAITGVEFLTRRRRFGLALLDALPLVPSLLYFVTFVRGNGEPGWVTWNSALGKAIALAAPLRSYSVALDAAVCLTVAVTLTLAVRRSPSVTVQVAALSGAAALGLAFLATPREIFTSGGADARFVVPAALLAGLALSFRLPRRVGAALLGVAVAAGTVRTAAIWHVWRGLEVEAARGMALLDRVPVGTRLYAATFPSADIAQGKLDRSFEHLPVLAVATRQATVPTLFAHRGQQPLIFRYPPRRYKSPPPVTPDVTREYDHIWTYRAPSAVRDTLLQSSTPVATSGAFVLWEVRDRAQHGTRQTAAP</sequence>
<feature type="transmembrane region" description="Helical" evidence="1">
    <location>
        <begin position="85"/>
        <end position="110"/>
    </location>
</feature>
<proteinExistence type="predicted"/>
<keyword evidence="1" id="KW-0812">Transmembrane</keyword>
<organism evidence="2">
    <name type="scientific">uncultured Gemmatimonadaceae bacterium</name>
    <dbReference type="NCBI Taxonomy" id="246130"/>
    <lineage>
        <taxon>Bacteria</taxon>
        <taxon>Pseudomonadati</taxon>
        <taxon>Gemmatimonadota</taxon>
        <taxon>Gemmatimonadia</taxon>
        <taxon>Gemmatimonadales</taxon>
        <taxon>Gemmatimonadaceae</taxon>
        <taxon>environmental samples</taxon>
    </lineage>
</organism>
<feature type="transmembrane region" description="Helical" evidence="1">
    <location>
        <begin position="341"/>
        <end position="362"/>
    </location>
</feature>
<name>A0A6J4LM49_9BACT</name>